<dbReference type="Gene3D" id="3.40.50.1820">
    <property type="entry name" value="alpha/beta hydrolase"/>
    <property type="match status" value="2"/>
</dbReference>
<dbReference type="AlphaFoldDB" id="A0A9P1D372"/>
<reference evidence="3 4" key="2">
    <citation type="submission" date="2024-05" db="EMBL/GenBank/DDBJ databases">
        <authorList>
            <person name="Chen Y."/>
            <person name="Shah S."/>
            <person name="Dougan E. K."/>
            <person name="Thang M."/>
            <person name="Chan C."/>
        </authorList>
    </citation>
    <scope>NUCLEOTIDE SEQUENCE [LARGE SCALE GENOMIC DNA]</scope>
</reference>
<proteinExistence type="predicted"/>
<keyword evidence="1" id="KW-0040">ANK repeat</keyword>
<protein>
    <submittedName>
        <fullName evidence="3">Homeobox protein Wariai</fullName>
    </submittedName>
</protein>
<evidence type="ECO:0000313" key="3">
    <source>
        <dbReference type="EMBL" id="CAL4789747.1"/>
    </source>
</evidence>
<feature type="repeat" description="ANK" evidence="1">
    <location>
        <begin position="297"/>
        <end position="329"/>
    </location>
</feature>
<dbReference type="OrthoDB" id="19174at2759"/>
<accession>A0A9P1D372</accession>
<dbReference type="InterPro" id="IPR002110">
    <property type="entry name" value="Ankyrin_rpt"/>
</dbReference>
<dbReference type="PROSITE" id="PS50297">
    <property type="entry name" value="ANK_REP_REGION"/>
    <property type="match status" value="1"/>
</dbReference>
<keyword evidence="4" id="KW-1185">Reference proteome</keyword>
<sequence>MSQNPFEAGQTERTPEEQKAFLRAIAALPEVFFTADAVLHVEGDWPELDVEKTTHRVHWSEIARLNFKQNGSRVIAHEQVPAKDGTTSELPVFTLRSDPSGISRITSVSKLHAVRRRHSMCLNLRRIFCRAGPCGKEPVDPVFVVQPSPMGRRNAVPASERGWIYFERLVSTIRVALTDEQYAARTVYANIPELKESILSRAKHLRQSASTSNKDLQETMEEYIAEIRQKTFTATSIDKKAASSKTKVTDVDLVFSLLTNLRERVSLALAMTVRNLSLEDCTSLLNLKADLTIQDGRGYSPLHNATRWRNLDVVQFLLANGATAGQRDKQGNTAAHVIPLYADELTLNLLIQLAPDARYLKKANRAGLRVFDRMEVWAMTAVKGGPYKPVLDWLDEQTREHPDLVESQDSNQRKRKAGRFQVKSSTVTIDLGPETREVKHIEPRFQAVGRILYLGFPRFIPWSLQEPAVESWAAAEGFEIWAVNEDSVKPGLLKEGPEAFMKDLSNLVQALLPELGPKFVLVDSSFGPGTFLAWELRPFLAGLLIINVHLFNAPDFEQTDLAQKIRKRMAYLGETYGKQDYEAILTLLPDFMYPTGGPSGLEETKATYKEALEAASPNFWEMAMLQPSYNFEHITSMFTSLQVWPIESPPVVLAASDQAPLVVVGEAMQRLQQIMPGSKLEFIPNSKWSWHLEGGDVIDEVSAMLTSVLPSKVDSKATTIYVTVNGEKRPVVMIEPATPAIANILYIGCPRFIPFSLQKGILEEWAQTEFVKIWAVNEDSVKPGLLKEGPEAFMKDLSNLVQALLPELGPKFVLVDSSFGPGTFLAWELRPFLAGLLIINVHLFNAPDFEQTDLAQKIRKRMAYLGETYGKQDYEAILTLLPDFMYPTGGPSGLEETKAMYKEALEAASPNFWEMAMLQPSYNFEHITSMFTSLHVWPIESPPVVLAASDQAPLVVVGEAMQRLQQIMPGSKLEFIPNSKWSWHLEGPDVIGSVSGMLSSLLPLDNKSDLRMCTEIQVEDLPLLALGAFGGALPVISMENCGPNCERPCCQPCQTCKAWEVCPVQ</sequence>
<dbReference type="GO" id="GO:0003677">
    <property type="term" value="F:DNA binding"/>
    <property type="evidence" value="ECO:0007669"/>
    <property type="project" value="UniProtKB-KW"/>
</dbReference>
<keyword evidence="3" id="KW-0238">DNA-binding</keyword>
<dbReference type="Pfam" id="PF13857">
    <property type="entry name" value="Ank_5"/>
    <property type="match status" value="1"/>
</dbReference>
<dbReference type="PROSITE" id="PS50088">
    <property type="entry name" value="ANK_REPEAT"/>
    <property type="match status" value="1"/>
</dbReference>
<gene>
    <name evidence="2" type="ORF">C1SCF055_LOCUS28389</name>
</gene>
<evidence type="ECO:0000256" key="1">
    <source>
        <dbReference type="PROSITE-ProRule" id="PRU00023"/>
    </source>
</evidence>
<organism evidence="2">
    <name type="scientific">Cladocopium goreaui</name>
    <dbReference type="NCBI Taxonomy" id="2562237"/>
    <lineage>
        <taxon>Eukaryota</taxon>
        <taxon>Sar</taxon>
        <taxon>Alveolata</taxon>
        <taxon>Dinophyceae</taxon>
        <taxon>Suessiales</taxon>
        <taxon>Symbiodiniaceae</taxon>
        <taxon>Cladocopium</taxon>
    </lineage>
</organism>
<dbReference type="EMBL" id="CAMXCT020003102">
    <property type="protein sequence ID" value="CAL1155810.1"/>
    <property type="molecule type" value="Genomic_DNA"/>
</dbReference>
<evidence type="ECO:0000313" key="4">
    <source>
        <dbReference type="Proteomes" id="UP001152797"/>
    </source>
</evidence>
<dbReference type="Gene3D" id="1.25.40.20">
    <property type="entry name" value="Ankyrin repeat-containing domain"/>
    <property type="match status" value="1"/>
</dbReference>
<keyword evidence="3" id="KW-0371">Homeobox</keyword>
<dbReference type="EMBL" id="CAMXCT010003102">
    <property type="protein sequence ID" value="CAI4002435.1"/>
    <property type="molecule type" value="Genomic_DNA"/>
</dbReference>
<dbReference type="InterPro" id="IPR036770">
    <property type="entry name" value="Ankyrin_rpt-contain_sf"/>
</dbReference>
<evidence type="ECO:0000313" key="2">
    <source>
        <dbReference type="EMBL" id="CAI4002435.1"/>
    </source>
</evidence>
<dbReference type="InterPro" id="IPR029058">
    <property type="entry name" value="AB_hydrolase_fold"/>
</dbReference>
<comment type="caution">
    <text evidence="2">The sequence shown here is derived from an EMBL/GenBank/DDBJ whole genome shotgun (WGS) entry which is preliminary data.</text>
</comment>
<reference evidence="2" key="1">
    <citation type="submission" date="2022-10" db="EMBL/GenBank/DDBJ databases">
        <authorList>
            <person name="Chen Y."/>
            <person name="Dougan E. K."/>
            <person name="Chan C."/>
            <person name="Rhodes N."/>
            <person name="Thang M."/>
        </authorList>
    </citation>
    <scope>NUCLEOTIDE SEQUENCE</scope>
</reference>
<dbReference type="EMBL" id="CAMXCT030003102">
    <property type="protein sequence ID" value="CAL4789747.1"/>
    <property type="molecule type" value="Genomic_DNA"/>
</dbReference>
<name>A0A9P1D372_9DINO</name>
<dbReference type="Proteomes" id="UP001152797">
    <property type="component" value="Unassembled WGS sequence"/>
</dbReference>
<dbReference type="SUPFAM" id="SSF48403">
    <property type="entry name" value="Ankyrin repeat"/>
    <property type="match status" value="1"/>
</dbReference>